<gene>
    <name evidence="3" type="ORF">UFOVP1307_8</name>
    <name evidence="1" type="ORF">UFOVP651_114</name>
    <name evidence="2" type="ORF">UFOVP902_193</name>
</gene>
<evidence type="ECO:0000313" key="3">
    <source>
        <dbReference type="EMBL" id="CAB4197370.1"/>
    </source>
</evidence>
<reference evidence="1" key="1">
    <citation type="submission" date="2020-04" db="EMBL/GenBank/DDBJ databases">
        <authorList>
            <person name="Chiriac C."/>
            <person name="Salcher M."/>
            <person name="Ghai R."/>
            <person name="Kavagutti S V."/>
        </authorList>
    </citation>
    <scope>NUCLEOTIDE SEQUENCE</scope>
</reference>
<evidence type="ECO:0000313" key="1">
    <source>
        <dbReference type="EMBL" id="CAB4155219.1"/>
    </source>
</evidence>
<dbReference type="EMBL" id="LR796859">
    <property type="protein sequence ID" value="CAB4171118.1"/>
    <property type="molecule type" value="Genomic_DNA"/>
</dbReference>
<name>A0A6J5N845_9CAUD</name>
<dbReference type="EMBL" id="LR797270">
    <property type="protein sequence ID" value="CAB4197370.1"/>
    <property type="molecule type" value="Genomic_DNA"/>
</dbReference>
<proteinExistence type="predicted"/>
<dbReference type="EMBL" id="LR796625">
    <property type="protein sequence ID" value="CAB4155219.1"/>
    <property type="molecule type" value="Genomic_DNA"/>
</dbReference>
<protein>
    <submittedName>
        <fullName evidence="1">Uncharacterized protein</fullName>
    </submittedName>
</protein>
<organism evidence="1">
    <name type="scientific">uncultured Caudovirales phage</name>
    <dbReference type="NCBI Taxonomy" id="2100421"/>
    <lineage>
        <taxon>Viruses</taxon>
        <taxon>Duplodnaviria</taxon>
        <taxon>Heunggongvirae</taxon>
        <taxon>Uroviricota</taxon>
        <taxon>Caudoviricetes</taxon>
        <taxon>Peduoviridae</taxon>
        <taxon>Maltschvirus</taxon>
        <taxon>Maltschvirus maltsch</taxon>
    </lineage>
</organism>
<evidence type="ECO:0000313" key="2">
    <source>
        <dbReference type="EMBL" id="CAB4171118.1"/>
    </source>
</evidence>
<accession>A0A6J5N845</accession>
<sequence>MKKIKHSKYKNTGILFEMLVRKLTSETLTSNKSVTIDIIKKYFGRNTELSKELQLYNSLVKEQFKSEAIALDYIRTVKSTYDKLNQSLLKRQRYNLVKEISEKFVFTDMAKMHINNYKVLASINMIFEYAETDNPKQLMECKRAIIEHSIITERAKPTIDTIMEAFEAQPKDMRLLSYKILVDKFNEKYSVLDESQKQLLNKYITHVNDTAALREYIQKIIPAIKSDLAKQTKSITDAATKIKVATLSEMLCNVESMKTIKESHVLSLLRYFDLVRELKGMHL</sequence>